<dbReference type="InterPro" id="IPR017972">
    <property type="entry name" value="Cyt_P450_CS"/>
</dbReference>
<keyword evidence="4" id="KW-0349">Heme</keyword>
<reference evidence="5" key="1">
    <citation type="submission" date="2021-08" db="EMBL/GenBank/DDBJ databases">
        <title>WGS assembly of Ceratopteris richardii.</title>
        <authorList>
            <person name="Marchant D.B."/>
            <person name="Chen G."/>
            <person name="Jenkins J."/>
            <person name="Shu S."/>
            <person name="Leebens-Mack J."/>
            <person name="Grimwood J."/>
            <person name="Schmutz J."/>
            <person name="Soltis P."/>
            <person name="Soltis D."/>
            <person name="Chen Z.-H."/>
        </authorList>
    </citation>
    <scope>NUCLEOTIDE SEQUENCE</scope>
    <source>
        <strain evidence="5">Whitten #5841</strain>
        <tissue evidence="5">Leaf</tissue>
    </source>
</reference>
<protein>
    <recommendedName>
        <fullName evidence="7">Cytochrome P450</fullName>
    </recommendedName>
</protein>
<dbReference type="InterPro" id="IPR001128">
    <property type="entry name" value="Cyt_P450"/>
</dbReference>
<keyword evidence="4" id="KW-0560">Oxidoreductase</keyword>
<dbReference type="PROSITE" id="PS00086">
    <property type="entry name" value="CYTOCHROME_P450"/>
    <property type="match status" value="1"/>
</dbReference>
<dbReference type="GO" id="GO:0016125">
    <property type="term" value="P:sterol metabolic process"/>
    <property type="evidence" value="ECO:0007669"/>
    <property type="project" value="TreeGrafter"/>
</dbReference>
<dbReference type="GO" id="GO:0005506">
    <property type="term" value="F:iron ion binding"/>
    <property type="evidence" value="ECO:0007669"/>
    <property type="project" value="InterPro"/>
</dbReference>
<evidence type="ECO:0000256" key="1">
    <source>
        <dbReference type="ARBA" id="ARBA00010617"/>
    </source>
</evidence>
<evidence type="ECO:0000256" key="4">
    <source>
        <dbReference type="RuleBase" id="RU000461"/>
    </source>
</evidence>
<dbReference type="InterPro" id="IPR002397">
    <property type="entry name" value="Cyt_P450_B"/>
</dbReference>
<evidence type="ECO:0000313" key="5">
    <source>
        <dbReference type="EMBL" id="KAH7298517.1"/>
    </source>
</evidence>
<keyword evidence="2 4" id="KW-0479">Metal-binding</keyword>
<evidence type="ECO:0000313" key="6">
    <source>
        <dbReference type="Proteomes" id="UP000825935"/>
    </source>
</evidence>
<dbReference type="PANTHER" id="PTHR24286:SF376">
    <property type="entry name" value="ABSCISIC ACID 8'-HYDROXYLASE 4"/>
    <property type="match status" value="1"/>
</dbReference>
<keyword evidence="3 4" id="KW-0408">Iron</keyword>
<dbReference type="AlphaFoldDB" id="A0A8T2RS86"/>
<keyword evidence="6" id="KW-1185">Reference proteome</keyword>
<comment type="similarity">
    <text evidence="1 4">Belongs to the cytochrome P450 family.</text>
</comment>
<dbReference type="Proteomes" id="UP000825935">
    <property type="component" value="Chromosome 25"/>
</dbReference>
<dbReference type="Gene3D" id="1.10.630.10">
    <property type="entry name" value="Cytochrome P450"/>
    <property type="match status" value="1"/>
</dbReference>
<gene>
    <name evidence="5" type="ORF">KP509_25G047600</name>
</gene>
<organism evidence="5 6">
    <name type="scientific">Ceratopteris richardii</name>
    <name type="common">Triangle waterfern</name>
    <dbReference type="NCBI Taxonomy" id="49495"/>
    <lineage>
        <taxon>Eukaryota</taxon>
        <taxon>Viridiplantae</taxon>
        <taxon>Streptophyta</taxon>
        <taxon>Embryophyta</taxon>
        <taxon>Tracheophyta</taxon>
        <taxon>Polypodiopsida</taxon>
        <taxon>Polypodiidae</taxon>
        <taxon>Polypodiales</taxon>
        <taxon>Pteridineae</taxon>
        <taxon>Pteridaceae</taxon>
        <taxon>Parkerioideae</taxon>
        <taxon>Ceratopteris</taxon>
    </lineage>
</organism>
<dbReference type="OrthoDB" id="1372046at2759"/>
<evidence type="ECO:0000256" key="3">
    <source>
        <dbReference type="ARBA" id="ARBA00023004"/>
    </source>
</evidence>
<dbReference type="GO" id="GO:0020037">
    <property type="term" value="F:heme binding"/>
    <property type="evidence" value="ECO:0007669"/>
    <property type="project" value="InterPro"/>
</dbReference>
<keyword evidence="4" id="KW-0503">Monooxygenase</keyword>
<name>A0A8T2RS86_CERRI</name>
<accession>A0A8T2RS86</accession>
<dbReference type="Pfam" id="PF00067">
    <property type="entry name" value="p450"/>
    <property type="match status" value="1"/>
</dbReference>
<dbReference type="GO" id="GO:0004497">
    <property type="term" value="F:monooxygenase activity"/>
    <property type="evidence" value="ECO:0007669"/>
    <property type="project" value="UniProtKB-KW"/>
</dbReference>
<proteinExistence type="inferred from homology"/>
<dbReference type="GO" id="GO:0016705">
    <property type="term" value="F:oxidoreductase activity, acting on paired donors, with incorporation or reduction of molecular oxygen"/>
    <property type="evidence" value="ECO:0007669"/>
    <property type="project" value="InterPro"/>
</dbReference>
<comment type="caution">
    <text evidence="5">The sequence shown here is derived from an EMBL/GenBank/DDBJ whole genome shotgun (WGS) entry which is preliminary data.</text>
</comment>
<evidence type="ECO:0000256" key="2">
    <source>
        <dbReference type="ARBA" id="ARBA00022723"/>
    </source>
</evidence>
<dbReference type="EMBL" id="CM035430">
    <property type="protein sequence ID" value="KAH7298517.1"/>
    <property type="molecule type" value="Genomic_DNA"/>
</dbReference>
<dbReference type="InterPro" id="IPR036396">
    <property type="entry name" value="Cyt_P450_sf"/>
</dbReference>
<dbReference type="PANTHER" id="PTHR24286">
    <property type="entry name" value="CYTOCHROME P450 26"/>
    <property type="match status" value="1"/>
</dbReference>
<dbReference type="SUPFAM" id="SSF48264">
    <property type="entry name" value="Cytochrome P450"/>
    <property type="match status" value="1"/>
</dbReference>
<evidence type="ECO:0008006" key="7">
    <source>
        <dbReference type="Google" id="ProtNLM"/>
    </source>
</evidence>
<dbReference type="PRINTS" id="PR00359">
    <property type="entry name" value="BP450"/>
</dbReference>
<sequence>METILSFTFREAVEDVDYEGYKIPKSWKVLPMFTNIHHNPDFFPDPQKFDPSRFEVPPKPNTFMPFGAGAHSCPGSEFAKLEMLVLIHHLTTKFRWELDDSKTGTECSPFLIPQEGLPIRVSRR</sequence>